<evidence type="ECO:0000313" key="1">
    <source>
        <dbReference type="EnsemblProtists" id="EOD17853"/>
    </source>
</evidence>
<dbReference type="RefSeq" id="XP_005770282.1">
    <property type="nucleotide sequence ID" value="XM_005770225.1"/>
</dbReference>
<proteinExistence type="predicted"/>
<dbReference type="GeneID" id="17263882"/>
<organism evidence="1 2">
    <name type="scientific">Emiliania huxleyi (strain CCMP1516)</name>
    <dbReference type="NCBI Taxonomy" id="280463"/>
    <lineage>
        <taxon>Eukaryota</taxon>
        <taxon>Haptista</taxon>
        <taxon>Haptophyta</taxon>
        <taxon>Prymnesiophyceae</taxon>
        <taxon>Isochrysidales</taxon>
        <taxon>Noelaerhabdaceae</taxon>
        <taxon>Emiliania</taxon>
    </lineage>
</organism>
<dbReference type="Proteomes" id="UP000013827">
    <property type="component" value="Unassembled WGS sequence"/>
</dbReference>
<reference evidence="1" key="2">
    <citation type="submission" date="2024-10" db="UniProtKB">
        <authorList>
            <consortium name="EnsemblProtists"/>
        </authorList>
    </citation>
    <scope>IDENTIFICATION</scope>
</reference>
<protein>
    <recommendedName>
        <fullName evidence="3">KOW domain-containing protein</fullName>
    </recommendedName>
</protein>
<dbReference type="HOGENOM" id="CLU_779460_0_0_1"/>
<dbReference type="EnsemblProtists" id="EOD17853">
    <property type="protein sequence ID" value="EOD17853"/>
    <property type="gene ID" value="EMIHUDRAFT_209864"/>
</dbReference>
<dbReference type="PaxDb" id="2903-EOD17853"/>
<sequence length="356" mass="36328">MDPSKIDLAAAARAAVARLKERDGGTGDSSAYTAAAARLAALQEAAPSQRPAALIARLDLSTLCCPQPAPVQLQQYGALQQMQDVYLQTAGASHLQTAGGSHLPAAGPPLSMPLPGFAAAAYPGLQPVPEKQRPTVPNVRFARSLIGAALGDDNRKKRAREASEEEASANAAALRDKAKAKAVAAAAAITTPISAEEIAAAQQRLRAQALSRTIEARIPPEHRVPASEPAAAAAAGGGGRGAGPAASRWARKGMRVKVLGGAAEGGGGTAVVVAARDPESLQLKLDSSKQVISAREADLLPTEPEAGCLIMVVEGAQAGQVGVVESVSLAERTANVRLPEGSLNCSLLDITQWARG</sequence>
<accession>A0A0D3J2W8</accession>
<keyword evidence="2" id="KW-1185">Reference proteome</keyword>
<dbReference type="AlphaFoldDB" id="A0A0D3J2W8"/>
<reference evidence="2" key="1">
    <citation type="journal article" date="2013" name="Nature">
        <title>Pan genome of the phytoplankton Emiliania underpins its global distribution.</title>
        <authorList>
            <person name="Read B.A."/>
            <person name="Kegel J."/>
            <person name="Klute M.J."/>
            <person name="Kuo A."/>
            <person name="Lefebvre S.C."/>
            <person name="Maumus F."/>
            <person name="Mayer C."/>
            <person name="Miller J."/>
            <person name="Monier A."/>
            <person name="Salamov A."/>
            <person name="Young J."/>
            <person name="Aguilar M."/>
            <person name="Claverie J.M."/>
            <person name="Frickenhaus S."/>
            <person name="Gonzalez K."/>
            <person name="Herman E.K."/>
            <person name="Lin Y.C."/>
            <person name="Napier J."/>
            <person name="Ogata H."/>
            <person name="Sarno A.F."/>
            <person name="Shmutz J."/>
            <person name="Schroeder D."/>
            <person name="de Vargas C."/>
            <person name="Verret F."/>
            <person name="von Dassow P."/>
            <person name="Valentin K."/>
            <person name="Van de Peer Y."/>
            <person name="Wheeler G."/>
            <person name="Dacks J.B."/>
            <person name="Delwiche C.F."/>
            <person name="Dyhrman S.T."/>
            <person name="Glockner G."/>
            <person name="John U."/>
            <person name="Richards T."/>
            <person name="Worden A.Z."/>
            <person name="Zhang X."/>
            <person name="Grigoriev I.V."/>
            <person name="Allen A.E."/>
            <person name="Bidle K."/>
            <person name="Borodovsky M."/>
            <person name="Bowler C."/>
            <person name="Brownlee C."/>
            <person name="Cock J.M."/>
            <person name="Elias M."/>
            <person name="Gladyshev V.N."/>
            <person name="Groth M."/>
            <person name="Guda C."/>
            <person name="Hadaegh A."/>
            <person name="Iglesias-Rodriguez M.D."/>
            <person name="Jenkins J."/>
            <person name="Jones B.M."/>
            <person name="Lawson T."/>
            <person name="Leese F."/>
            <person name="Lindquist E."/>
            <person name="Lobanov A."/>
            <person name="Lomsadze A."/>
            <person name="Malik S.B."/>
            <person name="Marsh M.E."/>
            <person name="Mackinder L."/>
            <person name="Mock T."/>
            <person name="Mueller-Roeber B."/>
            <person name="Pagarete A."/>
            <person name="Parker M."/>
            <person name="Probert I."/>
            <person name="Quesneville H."/>
            <person name="Raines C."/>
            <person name="Rensing S.A."/>
            <person name="Riano-Pachon D.M."/>
            <person name="Richier S."/>
            <person name="Rokitta S."/>
            <person name="Shiraiwa Y."/>
            <person name="Soanes D.M."/>
            <person name="van der Giezen M."/>
            <person name="Wahlund T.M."/>
            <person name="Williams B."/>
            <person name="Wilson W."/>
            <person name="Wolfe G."/>
            <person name="Wurch L.L."/>
        </authorList>
    </citation>
    <scope>NUCLEOTIDE SEQUENCE</scope>
</reference>
<evidence type="ECO:0008006" key="3">
    <source>
        <dbReference type="Google" id="ProtNLM"/>
    </source>
</evidence>
<evidence type="ECO:0000313" key="2">
    <source>
        <dbReference type="Proteomes" id="UP000013827"/>
    </source>
</evidence>
<name>A0A0D3J2W8_EMIH1</name>
<dbReference type="KEGG" id="ehx:EMIHUDRAFT_209864"/>